<dbReference type="NCBIfam" id="TIGR00443">
    <property type="entry name" value="hisZ_biosyn_reg"/>
    <property type="match status" value="1"/>
</dbReference>
<reference evidence="12 13" key="1">
    <citation type="submission" date="2016-10" db="EMBL/GenBank/DDBJ databases">
        <authorList>
            <person name="de Groot N.N."/>
        </authorList>
    </citation>
    <scope>NUCLEOTIDE SEQUENCE [LARGE SCALE GENOMIC DNA]</scope>
    <source>
        <strain evidence="12 13">YAD2003</strain>
    </source>
</reference>
<keyword evidence="7 9" id="KW-0368">Histidine biosynthesis</keyword>
<evidence type="ECO:0000256" key="7">
    <source>
        <dbReference type="ARBA" id="ARBA00023102"/>
    </source>
</evidence>
<keyword evidence="6 9" id="KW-0028">Amino-acid biosynthesis</keyword>
<sequence length="398" mass="44069">MKNYDLITPEGTKDLLFGECIVRRNIESTLMGLFKSRGYNETITPGLEFYDVFNLNSRYFPQENLYKLTDSKGRLLVMRPDTTMPIARIVATRLRDAELPLKFCYAQAVYTTEPSLKGRSDEVVQAGIELIGSQLKIADLEVISTAVDSLSSFGMEFSLELGHIGIFKELVGKLDASENDKESIRKLIENKNFPALNDLLDSFGNSPVTNALKKLPALFGGEEVFEKAEELMPDENIKRILDELREIYADASELCGGEGSITVDLGLVNKTDYYTGLIIKGYLQGHGEEVLSGGRYDKLISEFGYDVPAIGFAVNINAVAKLMEKSDVLPAEPRPDVIVYAEEGCEVAALKAAKELRDQGMVVENALFDDLDSVRAYAMEKKIAKVVVIDGESKEVNI</sequence>
<evidence type="ECO:0000259" key="11">
    <source>
        <dbReference type="PROSITE" id="PS50862"/>
    </source>
</evidence>
<dbReference type="InterPro" id="IPR004516">
    <property type="entry name" value="HisRS/HisZ"/>
</dbReference>
<dbReference type="UniPathway" id="UPA00031">
    <property type="reaction ID" value="UER00006"/>
</dbReference>
<dbReference type="HAMAP" id="MF_00125">
    <property type="entry name" value="HisZ"/>
    <property type="match status" value="1"/>
</dbReference>
<comment type="subcellular location">
    <subcellularLocation>
        <location evidence="1 9">Cytoplasm</location>
    </subcellularLocation>
</comment>
<dbReference type="Proteomes" id="UP000183190">
    <property type="component" value="Unassembled WGS sequence"/>
</dbReference>
<evidence type="ECO:0000256" key="10">
    <source>
        <dbReference type="PIRSR" id="PIRSR001549-1"/>
    </source>
</evidence>
<evidence type="ECO:0000256" key="1">
    <source>
        <dbReference type="ARBA" id="ARBA00004496"/>
    </source>
</evidence>
<dbReference type="OrthoDB" id="9800814at2"/>
<dbReference type="InterPro" id="IPR041715">
    <property type="entry name" value="HisRS-like_core"/>
</dbReference>
<dbReference type="InterPro" id="IPR045864">
    <property type="entry name" value="aa-tRNA-synth_II/BPL/LPL"/>
</dbReference>
<dbReference type="PROSITE" id="PS50862">
    <property type="entry name" value="AA_TRNA_LIGASE_II"/>
    <property type="match status" value="1"/>
</dbReference>
<organism evidence="12 13">
    <name type="scientific">Ruminococcus flavefaciens</name>
    <dbReference type="NCBI Taxonomy" id="1265"/>
    <lineage>
        <taxon>Bacteria</taxon>
        <taxon>Bacillati</taxon>
        <taxon>Bacillota</taxon>
        <taxon>Clostridia</taxon>
        <taxon>Eubacteriales</taxon>
        <taxon>Oscillospiraceae</taxon>
        <taxon>Ruminococcus</taxon>
    </lineage>
</organism>
<dbReference type="Gene3D" id="3.30.930.10">
    <property type="entry name" value="Bira Bifunctional Protein, Domain 2"/>
    <property type="match status" value="1"/>
</dbReference>
<feature type="binding site" evidence="10">
    <location>
        <position position="129"/>
    </location>
    <ligand>
        <name>L-histidine</name>
        <dbReference type="ChEBI" id="CHEBI:57595"/>
    </ligand>
</feature>
<evidence type="ECO:0000256" key="6">
    <source>
        <dbReference type="ARBA" id="ARBA00022605"/>
    </source>
</evidence>
<evidence type="ECO:0000256" key="3">
    <source>
        <dbReference type="ARBA" id="ARBA00005539"/>
    </source>
</evidence>
<keyword evidence="12" id="KW-0328">Glycosyltransferase</keyword>
<evidence type="ECO:0000256" key="8">
    <source>
        <dbReference type="ARBA" id="ARBA00025246"/>
    </source>
</evidence>
<dbReference type="GO" id="GO:0000105">
    <property type="term" value="P:L-histidine biosynthetic process"/>
    <property type="evidence" value="ECO:0007669"/>
    <property type="project" value="UniProtKB-UniRule"/>
</dbReference>
<comment type="function">
    <text evidence="8 9">Required for the first step of histidine biosynthesis. May allow the feedback regulation of ATP phosphoribosyltransferase activity by histidine.</text>
</comment>
<dbReference type="PANTHER" id="PTHR43707:SF6">
    <property type="entry name" value="ATP PHOSPHORIBOSYLTRANSFERASE REGULATORY SUBUNIT"/>
    <property type="match status" value="1"/>
</dbReference>
<dbReference type="AlphaFoldDB" id="A0A1H6JED5"/>
<evidence type="ECO:0000313" key="13">
    <source>
        <dbReference type="Proteomes" id="UP000183190"/>
    </source>
</evidence>
<dbReference type="CDD" id="cd00773">
    <property type="entry name" value="HisRS-like_core"/>
    <property type="match status" value="1"/>
</dbReference>
<keyword evidence="12" id="KW-0808">Transferase</keyword>
<evidence type="ECO:0000256" key="2">
    <source>
        <dbReference type="ARBA" id="ARBA00004667"/>
    </source>
</evidence>
<proteinExistence type="inferred from homology"/>
<dbReference type="InterPro" id="IPR006195">
    <property type="entry name" value="aa-tRNA-synth_II"/>
</dbReference>
<dbReference type="Pfam" id="PF13393">
    <property type="entry name" value="tRNA-synt_His"/>
    <property type="match status" value="1"/>
</dbReference>
<comment type="subunit">
    <text evidence="9">Heteromultimer composed of HisG and HisZ subunits.</text>
</comment>
<feature type="domain" description="Aminoacyl-transfer RNA synthetases class-II family profile" evidence="11">
    <location>
        <begin position="22"/>
        <end position="330"/>
    </location>
</feature>
<dbReference type="EMBL" id="FNWV01000005">
    <property type="protein sequence ID" value="SEH60576.1"/>
    <property type="molecule type" value="Genomic_DNA"/>
</dbReference>
<dbReference type="InterPro" id="IPR004517">
    <property type="entry name" value="HisZ"/>
</dbReference>
<protein>
    <recommendedName>
        <fullName evidence="4 9">ATP phosphoribosyltransferase regulatory subunit</fullName>
    </recommendedName>
</protein>
<comment type="miscellaneous">
    <text evidence="9">This function is generally fulfilled by the C-terminal part of HisG, which is missing in some bacteria such as this one.</text>
</comment>
<comment type="similarity">
    <text evidence="3 9">Belongs to the class-II aminoacyl-tRNA synthetase family. HisZ subfamily.</text>
</comment>
<dbReference type="GO" id="GO:0140096">
    <property type="term" value="F:catalytic activity, acting on a protein"/>
    <property type="evidence" value="ECO:0007669"/>
    <property type="project" value="UniProtKB-ARBA"/>
</dbReference>
<name>A0A1H6JED5_RUMFL</name>
<evidence type="ECO:0000313" key="12">
    <source>
        <dbReference type="EMBL" id="SEH60576.1"/>
    </source>
</evidence>
<dbReference type="RefSeq" id="WP_074716320.1">
    <property type="nucleotide sequence ID" value="NZ_FNWV01000005.1"/>
</dbReference>
<keyword evidence="5 9" id="KW-0963">Cytoplasm</keyword>
<dbReference type="GO" id="GO:0016757">
    <property type="term" value="F:glycosyltransferase activity"/>
    <property type="evidence" value="ECO:0007669"/>
    <property type="project" value="UniProtKB-KW"/>
</dbReference>
<evidence type="ECO:0000256" key="4">
    <source>
        <dbReference type="ARBA" id="ARBA00020397"/>
    </source>
</evidence>
<dbReference type="SUPFAM" id="SSF55681">
    <property type="entry name" value="Class II aaRS and biotin synthetases"/>
    <property type="match status" value="1"/>
</dbReference>
<evidence type="ECO:0000256" key="9">
    <source>
        <dbReference type="HAMAP-Rule" id="MF_00125"/>
    </source>
</evidence>
<feature type="binding site" evidence="10">
    <location>
        <begin position="273"/>
        <end position="274"/>
    </location>
    <ligand>
        <name>L-histidine</name>
        <dbReference type="ChEBI" id="CHEBI:57595"/>
    </ligand>
</feature>
<dbReference type="GO" id="GO:0004821">
    <property type="term" value="F:histidine-tRNA ligase activity"/>
    <property type="evidence" value="ECO:0007669"/>
    <property type="project" value="TreeGrafter"/>
</dbReference>
<evidence type="ECO:0000256" key="5">
    <source>
        <dbReference type="ARBA" id="ARBA00022490"/>
    </source>
</evidence>
<dbReference type="GO" id="GO:0005737">
    <property type="term" value="C:cytoplasm"/>
    <property type="evidence" value="ECO:0007669"/>
    <property type="project" value="UniProtKB-SubCell"/>
</dbReference>
<feature type="binding site" evidence="10">
    <location>
        <position position="125"/>
    </location>
    <ligand>
        <name>L-histidine</name>
        <dbReference type="ChEBI" id="CHEBI:57595"/>
    </ligand>
</feature>
<comment type="pathway">
    <text evidence="2 9">Amino-acid biosynthesis; L-histidine biosynthesis; L-histidine from 5-phospho-alpha-D-ribose 1-diphosphate: step 1/9.</text>
</comment>
<accession>A0A1H6JED5</accession>
<dbReference type="PIRSF" id="PIRSF001549">
    <property type="entry name" value="His-tRNA_synth"/>
    <property type="match status" value="1"/>
</dbReference>
<dbReference type="GO" id="GO:0006427">
    <property type="term" value="P:histidyl-tRNA aminoacylation"/>
    <property type="evidence" value="ECO:0007669"/>
    <property type="project" value="TreeGrafter"/>
</dbReference>
<dbReference type="PANTHER" id="PTHR43707">
    <property type="entry name" value="HISTIDYL-TRNA SYNTHETASE"/>
    <property type="match status" value="1"/>
</dbReference>
<feature type="binding site" evidence="10">
    <location>
        <begin position="81"/>
        <end position="83"/>
    </location>
    <ligand>
        <name>L-histidine</name>
        <dbReference type="ChEBI" id="CHEBI:57595"/>
    </ligand>
</feature>
<gene>
    <name evidence="9" type="primary">hisZ</name>
    <name evidence="12" type="ORF">SAMN02910265_01676</name>
</gene>